<gene>
    <name evidence="2" type="ORF">SUZIE_153295</name>
</gene>
<evidence type="ECO:0000313" key="3">
    <source>
        <dbReference type="Proteomes" id="UP001166674"/>
    </source>
</evidence>
<evidence type="ECO:0000256" key="1">
    <source>
        <dbReference type="SAM" id="MobiDB-lite"/>
    </source>
</evidence>
<protein>
    <submittedName>
        <fullName evidence="2">Nucleolar protein 4</fullName>
    </submittedName>
</protein>
<proteinExistence type="predicted"/>
<dbReference type="PANTHER" id="PTHR12449">
    <property type="entry name" value="DEATH DOMAIN-CONTAINING PROTEIN"/>
    <property type="match status" value="1"/>
</dbReference>
<feature type="compositionally biased region" description="Basic and acidic residues" evidence="1">
    <location>
        <begin position="270"/>
        <end position="282"/>
    </location>
</feature>
<dbReference type="InterPro" id="IPR039788">
    <property type="entry name" value="NOL4/NOL4L"/>
</dbReference>
<feature type="region of interest" description="Disordered" evidence="1">
    <location>
        <begin position="270"/>
        <end position="296"/>
    </location>
</feature>
<comment type="caution">
    <text evidence="2">The sequence shown here is derived from an EMBL/GenBank/DDBJ whole genome shotgun (WGS) entry which is preliminary data.</text>
</comment>
<dbReference type="Proteomes" id="UP001166674">
    <property type="component" value="Unassembled WGS sequence"/>
</dbReference>
<feature type="compositionally biased region" description="Polar residues" evidence="1">
    <location>
        <begin position="188"/>
        <end position="206"/>
    </location>
</feature>
<dbReference type="PANTHER" id="PTHR12449:SF17">
    <property type="entry name" value="NUCLEOLAR PROTEIN 4"/>
    <property type="match status" value="1"/>
</dbReference>
<keyword evidence="3" id="KW-1185">Reference proteome</keyword>
<reference evidence="2" key="1">
    <citation type="submission" date="2020-03" db="EMBL/GenBank/DDBJ databases">
        <title>Studies in the Genomics of Life Span.</title>
        <authorList>
            <person name="Glass D."/>
        </authorList>
    </citation>
    <scope>NUCLEOTIDE SEQUENCE</scope>
    <source>
        <strain evidence="2">SUZIE</strain>
        <tissue evidence="2">Muscle</tissue>
    </source>
</reference>
<sequence length="296" mass="32812">MESERDMYRQFQDWCLRTYGDSGKTKTVTRKKYERIVQLLNGSESSSTDNAKFKFWVKSKGFQLGQPDEVRGGGGGAKQVLYVPVKTTDGVGVDEKLSLRRVAVVEDFFDIIYSMHVETGPNGEQIRKHAGQKRTYKADESSIESDEFDMSDSTRMSAVNSDLSSNLEERMQSPQTLHGQQDDDSAAESFNGNETLGHSSIASGGTHSREMGDSNSDGKTGVEQDEQPLNLSDSPLSAQLTSEYRIDDHSSNGKSKYKNLLISDLKMEREARENGSKVKSMCDQDAVQLSGKAKSE</sequence>
<name>A0AA41T174_SCICA</name>
<dbReference type="EMBL" id="JAATJV010365500">
    <property type="protein sequence ID" value="MBZ3879509.1"/>
    <property type="molecule type" value="Genomic_DNA"/>
</dbReference>
<organism evidence="2 3">
    <name type="scientific">Sciurus carolinensis</name>
    <name type="common">Eastern gray squirrel</name>
    <dbReference type="NCBI Taxonomy" id="30640"/>
    <lineage>
        <taxon>Eukaryota</taxon>
        <taxon>Metazoa</taxon>
        <taxon>Chordata</taxon>
        <taxon>Craniata</taxon>
        <taxon>Vertebrata</taxon>
        <taxon>Euteleostomi</taxon>
        <taxon>Mammalia</taxon>
        <taxon>Eutheria</taxon>
        <taxon>Euarchontoglires</taxon>
        <taxon>Glires</taxon>
        <taxon>Rodentia</taxon>
        <taxon>Sciuromorpha</taxon>
        <taxon>Sciuridae</taxon>
        <taxon>Sciurinae</taxon>
        <taxon>Sciurini</taxon>
        <taxon>Sciurus</taxon>
    </lineage>
</organism>
<feature type="compositionally biased region" description="Polar residues" evidence="1">
    <location>
        <begin position="227"/>
        <end position="242"/>
    </location>
</feature>
<evidence type="ECO:0000313" key="2">
    <source>
        <dbReference type="EMBL" id="MBZ3879509.1"/>
    </source>
</evidence>
<feature type="compositionally biased region" description="Acidic residues" evidence="1">
    <location>
        <begin position="141"/>
        <end position="150"/>
    </location>
</feature>
<feature type="region of interest" description="Disordered" evidence="1">
    <location>
        <begin position="121"/>
        <end position="257"/>
    </location>
</feature>
<feature type="compositionally biased region" description="Polar residues" evidence="1">
    <location>
        <begin position="151"/>
        <end position="179"/>
    </location>
</feature>
<accession>A0AA41T174</accession>
<dbReference type="AlphaFoldDB" id="A0AA41T174"/>